<dbReference type="EMBL" id="LT629792">
    <property type="protein sequence ID" value="SDT99541.1"/>
    <property type="molecule type" value="Genomic_DNA"/>
</dbReference>
<feature type="chain" id="PRO_5046013581" evidence="2">
    <location>
        <begin position="23"/>
        <end position="282"/>
    </location>
</feature>
<feature type="signal peptide" evidence="2">
    <location>
        <begin position="1"/>
        <end position="22"/>
    </location>
</feature>
<accession>A0ABY0V903</accession>
<evidence type="ECO:0000256" key="2">
    <source>
        <dbReference type="SAM" id="SignalP"/>
    </source>
</evidence>
<name>A0ABY0V903_9ACTO</name>
<reference evidence="3 4" key="1">
    <citation type="submission" date="2016-10" db="EMBL/GenBank/DDBJ databases">
        <authorList>
            <person name="Varghese N."/>
            <person name="Submissions S."/>
        </authorList>
    </citation>
    <scope>NUCLEOTIDE SEQUENCE [LARGE SCALE GENOMIC DNA]</scope>
    <source>
        <strain evidence="3 4">DSM 9169</strain>
    </source>
</reference>
<feature type="region of interest" description="Disordered" evidence="1">
    <location>
        <begin position="101"/>
        <end position="129"/>
    </location>
</feature>
<evidence type="ECO:0000313" key="4">
    <source>
        <dbReference type="Proteomes" id="UP000198976"/>
    </source>
</evidence>
<keyword evidence="2" id="KW-0732">Signal</keyword>
<dbReference type="Proteomes" id="UP000198976">
    <property type="component" value="Chromosome I"/>
</dbReference>
<evidence type="ECO:0000313" key="3">
    <source>
        <dbReference type="EMBL" id="SDT99541.1"/>
    </source>
</evidence>
<keyword evidence="4" id="KW-1185">Reference proteome</keyword>
<proteinExistence type="predicted"/>
<organism evidence="3 4">
    <name type="scientific">Schaalia radingae</name>
    <dbReference type="NCBI Taxonomy" id="131110"/>
    <lineage>
        <taxon>Bacteria</taxon>
        <taxon>Bacillati</taxon>
        <taxon>Actinomycetota</taxon>
        <taxon>Actinomycetes</taxon>
        <taxon>Actinomycetales</taxon>
        <taxon>Actinomycetaceae</taxon>
        <taxon>Schaalia</taxon>
    </lineage>
</organism>
<sequence length="282" mass="29934">MRFAAISLLCLSLALSLPSEFAGDPDEGNFSTAATSASEGELQVEVSIKQTVSTSGSEGTAYNLGTSSVSQGGVVEVVEGPVGGFRVPGWQVRCKIGTGTAGATPADKCTPPPTEKPEGKEPDQPATPSTDTIVRTALNTITLRGAGLTIQPHQHAFTEVPSNIYAATPTQTHTLTVFNHTVTLTLHASTYTFDFNDHTPPLVTTTPGNPYPNMVHTHSWQNESPHQTVTLTTTWDVTLTNPFTGTTHTIPSITSTRETSAPFLLTKPHQVLTDHAEKTHGH</sequence>
<protein>
    <submittedName>
        <fullName evidence="3">Uncharacterized protein</fullName>
    </submittedName>
</protein>
<evidence type="ECO:0000256" key="1">
    <source>
        <dbReference type="SAM" id="MobiDB-lite"/>
    </source>
</evidence>
<gene>
    <name evidence="3" type="ORF">SAMN04489714_1500</name>
</gene>